<protein>
    <submittedName>
        <fullName evidence="7">ABC-type uncharacterized transport system, permease component</fullName>
    </submittedName>
</protein>
<evidence type="ECO:0000256" key="4">
    <source>
        <dbReference type="ARBA" id="ARBA00022989"/>
    </source>
</evidence>
<dbReference type="PANTHER" id="PTHR47089">
    <property type="entry name" value="ABC TRANSPORTER, PERMEASE PROTEIN"/>
    <property type="match status" value="1"/>
</dbReference>
<reference evidence="7 8" key="1">
    <citation type="submission" date="2019-01" db="EMBL/GenBank/DDBJ databases">
        <authorList>
            <consortium name="Pathogen Informatics"/>
        </authorList>
    </citation>
    <scope>NUCLEOTIDE SEQUENCE [LARGE SCALE GENOMIC DNA]</scope>
    <source>
        <strain evidence="7 8">NCTC10183</strain>
    </source>
</reference>
<dbReference type="Proteomes" id="UP000290568">
    <property type="component" value="Chromosome"/>
</dbReference>
<keyword evidence="3 6" id="KW-0812">Transmembrane</keyword>
<evidence type="ECO:0000256" key="3">
    <source>
        <dbReference type="ARBA" id="ARBA00022692"/>
    </source>
</evidence>
<keyword evidence="8" id="KW-1185">Reference proteome</keyword>
<dbReference type="EMBL" id="LR214950">
    <property type="protein sequence ID" value="VEU58633.1"/>
    <property type="molecule type" value="Genomic_DNA"/>
</dbReference>
<feature type="transmembrane region" description="Helical" evidence="6">
    <location>
        <begin position="305"/>
        <end position="324"/>
    </location>
</feature>
<dbReference type="Pfam" id="PF02653">
    <property type="entry name" value="BPD_transp_2"/>
    <property type="match status" value="1"/>
</dbReference>
<gene>
    <name evidence="7" type="ORF">NCTC10183_00401</name>
</gene>
<dbReference type="CDD" id="cd06580">
    <property type="entry name" value="TM_PBP1_transp_TpRbsC_like"/>
    <property type="match status" value="1"/>
</dbReference>
<feature type="transmembrane region" description="Helical" evidence="6">
    <location>
        <begin position="269"/>
        <end position="293"/>
    </location>
</feature>
<feature type="transmembrane region" description="Helical" evidence="6">
    <location>
        <begin position="356"/>
        <end position="375"/>
    </location>
</feature>
<sequence length="528" mass="60778">MKQILEQFESFRRKMIFPDKKENRRKAYSEIWAIIFGLIIVSVIFYLTKIIQNPSTAFNKLNPFWLFIHILKEPFDKLFNYPENKGILMYFIIFGFSGLAVSFGFKCGYFNIGGPGQMTLPAVVMFAIYLSINRNGEPLSMSFLLSMLFLSIFIGFMTAAISGVLKAFFRVHEVISTIFLNWIISFIAGWMTLHKNKVFGEVESIGPSGLVVSVSNEISFNFMIIGIVAFILVALSIFFIYSRTTIGYKIKLVGLNPSNAQYVGINEKLMCVLVFGISGALNGIAGFFYFLFIENGISDKIVSQPILIAFDSIAISLLALNGPIGVIFTSFLYSFIYIAKDLLALVGGIRTVDSEFYQLVPSLILFLGAMSVMFLKFRPIKTLIKYSYLITRKEFWHKFKEFHQIIWKNRKDNWGRLMTLRVEHLKISSSASKIRKEYDKYVDKMHQQAKQASTNEERLDIYNQMSIEKFNFYEKLQQLGINNYRDAKNVYLNNKHEAKKIYKAYKEEAYHSFIALINAKWTKMIGVN</sequence>
<name>A0A449A371_9BACT</name>
<evidence type="ECO:0000256" key="6">
    <source>
        <dbReference type="SAM" id="Phobius"/>
    </source>
</evidence>
<evidence type="ECO:0000313" key="8">
    <source>
        <dbReference type="Proteomes" id="UP000290568"/>
    </source>
</evidence>
<dbReference type="OrthoDB" id="45037at2"/>
<dbReference type="GO" id="GO:0005886">
    <property type="term" value="C:plasma membrane"/>
    <property type="evidence" value="ECO:0007669"/>
    <property type="project" value="UniProtKB-SubCell"/>
</dbReference>
<keyword evidence="5 6" id="KW-0472">Membrane</keyword>
<feature type="transmembrane region" description="Helical" evidence="6">
    <location>
        <begin position="174"/>
        <end position="193"/>
    </location>
</feature>
<accession>A0A449A371</accession>
<dbReference type="RefSeq" id="WP_129620275.1">
    <property type="nucleotide sequence ID" value="NZ_LR214950.1"/>
</dbReference>
<dbReference type="PANTHER" id="PTHR47089:SF1">
    <property type="entry name" value="GUANOSINE ABC TRANSPORTER PERMEASE PROTEIN NUPP"/>
    <property type="match status" value="1"/>
</dbReference>
<dbReference type="AlphaFoldDB" id="A0A449A371"/>
<feature type="transmembrane region" description="Helical" evidence="6">
    <location>
        <begin position="87"/>
        <end position="105"/>
    </location>
</feature>
<feature type="transmembrane region" description="Helical" evidence="6">
    <location>
        <begin position="218"/>
        <end position="241"/>
    </location>
</feature>
<evidence type="ECO:0000313" key="7">
    <source>
        <dbReference type="EMBL" id="VEU58633.1"/>
    </source>
</evidence>
<dbReference type="GO" id="GO:0022857">
    <property type="term" value="F:transmembrane transporter activity"/>
    <property type="evidence" value="ECO:0007669"/>
    <property type="project" value="InterPro"/>
</dbReference>
<feature type="transmembrane region" description="Helical" evidence="6">
    <location>
        <begin position="144"/>
        <end position="165"/>
    </location>
</feature>
<keyword evidence="2" id="KW-1003">Cell membrane</keyword>
<comment type="subcellular location">
    <subcellularLocation>
        <location evidence="1">Cell membrane</location>
        <topology evidence="1">Multi-pass membrane protein</topology>
    </subcellularLocation>
</comment>
<dbReference type="InterPro" id="IPR001851">
    <property type="entry name" value="ABC_transp_permease"/>
</dbReference>
<evidence type="ECO:0000256" key="1">
    <source>
        <dbReference type="ARBA" id="ARBA00004651"/>
    </source>
</evidence>
<feature type="transmembrane region" description="Helical" evidence="6">
    <location>
        <begin position="112"/>
        <end position="132"/>
    </location>
</feature>
<keyword evidence="4 6" id="KW-1133">Transmembrane helix</keyword>
<feature type="transmembrane region" description="Helical" evidence="6">
    <location>
        <begin position="31"/>
        <end position="51"/>
    </location>
</feature>
<proteinExistence type="predicted"/>
<evidence type="ECO:0000256" key="5">
    <source>
        <dbReference type="ARBA" id="ARBA00023136"/>
    </source>
</evidence>
<organism evidence="7 8">
    <name type="scientific">Mycoplasmopsis gallinacea</name>
    <dbReference type="NCBI Taxonomy" id="29556"/>
    <lineage>
        <taxon>Bacteria</taxon>
        <taxon>Bacillati</taxon>
        <taxon>Mycoplasmatota</taxon>
        <taxon>Mycoplasmoidales</taxon>
        <taxon>Metamycoplasmataceae</taxon>
        <taxon>Mycoplasmopsis</taxon>
    </lineage>
</organism>
<evidence type="ECO:0000256" key="2">
    <source>
        <dbReference type="ARBA" id="ARBA00022475"/>
    </source>
</evidence>